<dbReference type="SUPFAM" id="SSF48371">
    <property type="entry name" value="ARM repeat"/>
    <property type="match status" value="1"/>
</dbReference>
<dbReference type="PANTHER" id="PTHR34070">
    <property type="entry name" value="ARMADILLO-TYPE FOLD"/>
    <property type="match status" value="1"/>
</dbReference>
<name>A0A2N8LBR8_9STRE</name>
<evidence type="ECO:0000313" key="2">
    <source>
        <dbReference type="Proteomes" id="UP000235963"/>
    </source>
</evidence>
<dbReference type="Gene3D" id="1.25.40.290">
    <property type="entry name" value="ARM repeat domains"/>
    <property type="match status" value="1"/>
</dbReference>
<dbReference type="Proteomes" id="UP000235963">
    <property type="component" value="Unassembled WGS sequence"/>
</dbReference>
<accession>A0A2N8LBR8</accession>
<protein>
    <submittedName>
        <fullName evidence="1">DNA alkylation repair protein</fullName>
    </submittedName>
</protein>
<reference evidence="1 2" key="1">
    <citation type="submission" date="2015-12" db="EMBL/GenBank/DDBJ databases">
        <title>Streptococcus penaeicida sp. nov.</title>
        <authorList>
            <person name="Gomez-Gil B."/>
            <person name="Morales-Covarrubias M."/>
        </authorList>
    </citation>
    <scope>NUCLEOTIDE SEQUENCE [LARGE SCALE GENOMIC DNA]</scope>
    <source>
        <strain evidence="1 2">CAIM 1838</strain>
    </source>
</reference>
<dbReference type="Pfam" id="PF08713">
    <property type="entry name" value="DNA_alkylation"/>
    <property type="match status" value="1"/>
</dbReference>
<dbReference type="RefSeq" id="WP_102777651.1">
    <property type="nucleotide sequence ID" value="NZ_CBCSGP010000005.1"/>
</dbReference>
<dbReference type="Gene3D" id="1.20.1660.10">
    <property type="entry name" value="Hypothetical protein (EF3068)"/>
    <property type="match status" value="1"/>
</dbReference>
<dbReference type="AlphaFoldDB" id="A0A2N8LBR8"/>
<sequence>MTSQEKFDLLEKRMAGHAEAGQAEKMAAYMKNHFDFYGIPAGPRRLIYKDIIAADKKAKTIDWQLLDLAWASPKREMHYFVCDYLKALAKWLSFDHVPKLLTYATSNQWWDSIDHFDHILGSIEDSRRDAFMLELSLSEDFWLRRIAIDHQLGKKDKTKPELLAAIILNNLGSSEFFINKAIGWSLRDYSKTNPDWVREFVNEHQSQMAPLSIREASKYL</sequence>
<keyword evidence="2" id="KW-1185">Reference proteome</keyword>
<dbReference type="InterPro" id="IPR014825">
    <property type="entry name" value="DNA_alkylation"/>
</dbReference>
<dbReference type="OrthoDB" id="9775346at2"/>
<dbReference type="EMBL" id="LOCM01000024">
    <property type="protein sequence ID" value="PND47596.1"/>
    <property type="molecule type" value="Genomic_DNA"/>
</dbReference>
<gene>
    <name evidence="1" type="ORF">AT575_06355</name>
</gene>
<dbReference type="InterPro" id="IPR016024">
    <property type="entry name" value="ARM-type_fold"/>
</dbReference>
<evidence type="ECO:0000313" key="1">
    <source>
        <dbReference type="EMBL" id="PND47596.1"/>
    </source>
</evidence>
<comment type="caution">
    <text evidence="1">The sequence shown here is derived from an EMBL/GenBank/DDBJ whole genome shotgun (WGS) entry which is preliminary data.</text>
</comment>
<dbReference type="CDD" id="cd07064">
    <property type="entry name" value="AlkD_like_1"/>
    <property type="match status" value="1"/>
</dbReference>
<dbReference type="PANTHER" id="PTHR34070:SF1">
    <property type="entry name" value="DNA ALKYLATION REPAIR PROTEIN"/>
    <property type="match status" value="1"/>
</dbReference>
<proteinExistence type="predicted"/>
<organism evidence="1 2">
    <name type="scientific">Streptococcus penaeicida</name>
    <dbReference type="NCBI Taxonomy" id="1765960"/>
    <lineage>
        <taxon>Bacteria</taxon>
        <taxon>Bacillati</taxon>
        <taxon>Bacillota</taxon>
        <taxon>Bacilli</taxon>
        <taxon>Lactobacillales</taxon>
        <taxon>Streptococcaceae</taxon>
        <taxon>Streptococcus</taxon>
    </lineage>
</organism>